<accession>A0A285N7L0</accession>
<dbReference type="Gene3D" id="1.10.357.10">
    <property type="entry name" value="Tetracycline Repressor, domain 2"/>
    <property type="match status" value="1"/>
</dbReference>
<evidence type="ECO:0000256" key="2">
    <source>
        <dbReference type="ARBA" id="ARBA00023125"/>
    </source>
</evidence>
<dbReference type="InterPro" id="IPR023772">
    <property type="entry name" value="DNA-bd_HTH_TetR-type_CS"/>
</dbReference>
<evidence type="ECO:0000259" key="4">
    <source>
        <dbReference type="PROSITE" id="PS50977"/>
    </source>
</evidence>
<dbReference type="AlphaFoldDB" id="A0A285N7L0"/>
<dbReference type="PANTHER" id="PTHR43479">
    <property type="entry name" value="ACREF/ENVCD OPERON REPRESSOR-RELATED"/>
    <property type="match status" value="1"/>
</dbReference>
<keyword evidence="6" id="KW-1185">Reference proteome</keyword>
<dbReference type="InterPro" id="IPR009057">
    <property type="entry name" value="Homeodomain-like_sf"/>
</dbReference>
<evidence type="ECO:0000313" key="5">
    <source>
        <dbReference type="EMBL" id="SNZ04903.1"/>
    </source>
</evidence>
<keyword evidence="2 3" id="KW-0238">DNA-binding</keyword>
<dbReference type="EMBL" id="OBEK01000001">
    <property type="protein sequence ID" value="SNZ04903.1"/>
    <property type="molecule type" value="Genomic_DNA"/>
</dbReference>
<dbReference type="Proteomes" id="UP000219356">
    <property type="component" value="Unassembled WGS sequence"/>
</dbReference>
<dbReference type="PROSITE" id="PS50977">
    <property type="entry name" value="HTH_TETR_2"/>
    <property type="match status" value="1"/>
</dbReference>
<dbReference type="PRINTS" id="PR00455">
    <property type="entry name" value="HTHTETR"/>
</dbReference>
<sequence>MQEKKIIIIERATEIIAKKGYHAASIQEIAEASKLSKGAFYSYFKSKDELLAEIVRYHFRLISEEIEKVDQQEMHSSRDKAKLKLSTIMREMVKRGNFIIMQRHEIDSDIGKEMELFFLEVRETGRRKTESDLLDVYGERSKPYLKDLRILLEGMLYQFIGDMLLYGLLLDLDRTAAYIMERMDDMVAGLLRRKTEPLVTEDTPVASSVFEKELRDKEVMQVLHRMQAVILKLDSTHSEMEELQGVVELIQEEMRGKEPKKLLIQGLLANFKGISELESLRTELAQLLDIKVL</sequence>
<dbReference type="GO" id="GO:0003677">
    <property type="term" value="F:DNA binding"/>
    <property type="evidence" value="ECO:0007669"/>
    <property type="project" value="UniProtKB-UniRule"/>
</dbReference>
<dbReference type="RefSeq" id="WP_179636817.1">
    <property type="nucleotide sequence ID" value="NZ_OBEK01000001.1"/>
</dbReference>
<keyword evidence="1" id="KW-0678">Repressor</keyword>
<evidence type="ECO:0000313" key="6">
    <source>
        <dbReference type="Proteomes" id="UP000219356"/>
    </source>
</evidence>
<name>A0A285N7L0_9BACI</name>
<evidence type="ECO:0000256" key="1">
    <source>
        <dbReference type="ARBA" id="ARBA00022491"/>
    </source>
</evidence>
<dbReference type="PROSITE" id="PS01081">
    <property type="entry name" value="HTH_TETR_1"/>
    <property type="match status" value="1"/>
</dbReference>
<dbReference type="InterPro" id="IPR050624">
    <property type="entry name" value="HTH-type_Tx_Regulator"/>
</dbReference>
<feature type="domain" description="HTH tetR-type" evidence="4">
    <location>
        <begin position="2"/>
        <end position="62"/>
    </location>
</feature>
<dbReference type="SUPFAM" id="SSF46689">
    <property type="entry name" value="Homeodomain-like"/>
    <property type="match status" value="1"/>
</dbReference>
<gene>
    <name evidence="5" type="ORF">SAMN05421503_0803</name>
</gene>
<dbReference type="Pfam" id="PF00440">
    <property type="entry name" value="TetR_N"/>
    <property type="match status" value="1"/>
</dbReference>
<proteinExistence type="predicted"/>
<organism evidence="5 6">
    <name type="scientific">Terribacillus aidingensis</name>
    <dbReference type="NCBI Taxonomy" id="586416"/>
    <lineage>
        <taxon>Bacteria</taxon>
        <taxon>Bacillati</taxon>
        <taxon>Bacillota</taxon>
        <taxon>Bacilli</taxon>
        <taxon>Bacillales</taxon>
        <taxon>Bacillaceae</taxon>
        <taxon>Terribacillus</taxon>
    </lineage>
</organism>
<feature type="DNA-binding region" description="H-T-H motif" evidence="3">
    <location>
        <begin position="25"/>
        <end position="44"/>
    </location>
</feature>
<evidence type="ECO:0000256" key="3">
    <source>
        <dbReference type="PROSITE-ProRule" id="PRU00335"/>
    </source>
</evidence>
<dbReference type="STRING" id="586416.GZ22_16085"/>
<dbReference type="InterPro" id="IPR001647">
    <property type="entry name" value="HTH_TetR"/>
</dbReference>
<reference evidence="6" key="1">
    <citation type="submission" date="2017-09" db="EMBL/GenBank/DDBJ databases">
        <authorList>
            <person name="Varghese N."/>
            <person name="Submissions S."/>
        </authorList>
    </citation>
    <scope>NUCLEOTIDE SEQUENCE [LARGE SCALE GENOMIC DNA]</scope>
    <source>
        <strain evidence="6">CGMCC 1.8913</strain>
    </source>
</reference>
<dbReference type="PANTHER" id="PTHR43479:SF22">
    <property type="entry name" value="TRANSCRIPTIONAL REGULATOR, TETR FAMILY"/>
    <property type="match status" value="1"/>
</dbReference>
<protein>
    <submittedName>
        <fullName evidence="5">Transcriptional regulator, TetR family</fullName>
    </submittedName>
</protein>